<dbReference type="InterPro" id="IPR001173">
    <property type="entry name" value="Glyco_trans_2-like"/>
</dbReference>
<dbReference type="EMBL" id="LBOW01000001">
    <property type="protein sequence ID" value="KKP45408.1"/>
    <property type="molecule type" value="Genomic_DNA"/>
</dbReference>
<accession>A0A0F9ZME4</accession>
<dbReference type="Pfam" id="PF00535">
    <property type="entry name" value="Glycos_transf_2"/>
    <property type="match status" value="1"/>
</dbReference>
<dbReference type="PANTHER" id="PTHR43179:SF7">
    <property type="entry name" value="RHAMNOSYLTRANSFERASE WBBL"/>
    <property type="match status" value="1"/>
</dbReference>
<dbReference type="Gene3D" id="3.90.550.10">
    <property type="entry name" value="Spore Coat Polysaccharide Biosynthesis Protein SpsA, Chain A"/>
    <property type="match status" value="1"/>
</dbReference>
<evidence type="ECO:0000313" key="3">
    <source>
        <dbReference type="Proteomes" id="UP000034778"/>
    </source>
</evidence>
<reference evidence="2 3" key="1">
    <citation type="journal article" date="2015" name="Nature">
        <title>rRNA introns, odd ribosomes, and small enigmatic genomes across a large radiation of phyla.</title>
        <authorList>
            <person name="Brown C.T."/>
            <person name="Hug L.A."/>
            <person name="Thomas B.C."/>
            <person name="Sharon I."/>
            <person name="Castelle C.J."/>
            <person name="Singh A."/>
            <person name="Wilkins M.J."/>
            <person name="Williams K.H."/>
            <person name="Banfield J.F."/>
        </authorList>
    </citation>
    <scope>NUCLEOTIDE SEQUENCE [LARGE SCALE GENOMIC DNA]</scope>
</reference>
<dbReference type="CDD" id="cd04186">
    <property type="entry name" value="GT_2_like_c"/>
    <property type="match status" value="1"/>
</dbReference>
<dbReference type="SUPFAM" id="SSF53448">
    <property type="entry name" value="Nucleotide-diphospho-sugar transferases"/>
    <property type="match status" value="1"/>
</dbReference>
<dbReference type="STRING" id="1618566.UR35_C0001G0005"/>
<dbReference type="AlphaFoldDB" id="A0A0F9ZME4"/>
<organism evidence="2 3">
    <name type="scientific">Candidatus Woesebacteria bacterium GW2011_GWB1_33_22</name>
    <dbReference type="NCBI Taxonomy" id="1618566"/>
    <lineage>
        <taxon>Bacteria</taxon>
        <taxon>Candidatus Woeseibacteriota</taxon>
    </lineage>
</organism>
<protein>
    <recommendedName>
        <fullName evidence="1">Glycosyltransferase 2-like domain-containing protein</fullName>
    </recommendedName>
</protein>
<feature type="domain" description="Glycosyltransferase 2-like" evidence="1">
    <location>
        <begin position="21"/>
        <end position="116"/>
    </location>
</feature>
<proteinExistence type="predicted"/>
<comment type="caution">
    <text evidence="2">The sequence shown here is derived from an EMBL/GenBank/DDBJ whole genome shotgun (WGS) entry which is preliminary data.</text>
</comment>
<sequence>MQKNNLELSIVIVSSKLNYLGDCLITCYQALKNIPNEIIIVDNASPDKIGTKIKQKFPEVKIIRREVNGGFGENNNMGMRIAKGRYVLLLNDDTKIIDKNIFKEMISWMDNHPKVGLSSCGLVNPDLKNFQGSGGYFPTLLKIIAWMTFIDDIPFLDNLIKPYHPMHPFSFYTNENYYKKNHKQDWVTGAFFFMRKEAMDQAGIFDEKFFLYVEEVELAYRFTKKGWEAWYLPKWKTLHYGMATNGSEKATIMEMQNLKLFYKIHMPKWQLPILKLLLKLGTILRILIYTLLGRINITKIYLKALISI</sequence>
<dbReference type="PANTHER" id="PTHR43179">
    <property type="entry name" value="RHAMNOSYLTRANSFERASE WBBL"/>
    <property type="match status" value="1"/>
</dbReference>
<gene>
    <name evidence="2" type="ORF">UR35_C0001G0005</name>
</gene>
<evidence type="ECO:0000259" key="1">
    <source>
        <dbReference type="Pfam" id="PF00535"/>
    </source>
</evidence>
<dbReference type="Proteomes" id="UP000034778">
    <property type="component" value="Unassembled WGS sequence"/>
</dbReference>
<dbReference type="InterPro" id="IPR029044">
    <property type="entry name" value="Nucleotide-diphossugar_trans"/>
</dbReference>
<name>A0A0F9ZME4_9BACT</name>
<evidence type="ECO:0000313" key="2">
    <source>
        <dbReference type="EMBL" id="KKP45408.1"/>
    </source>
</evidence>